<feature type="transmembrane region" description="Helical" evidence="2">
    <location>
        <begin position="157"/>
        <end position="175"/>
    </location>
</feature>
<keyword evidence="2" id="KW-0472">Membrane</keyword>
<evidence type="ECO:0000256" key="1">
    <source>
        <dbReference type="SAM" id="MobiDB-lite"/>
    </source>
</evidence>
<sequence length="185" mass="20091">MARFNKPDIDDDDHEPKPAEDEVRAVNNIPPPPPPIIRAANNPPTNTTAAPPPPSFTPSPMGGAMGGVGAMNQTQMNPAVGLAQAEIDSKVADHQMAKQDEPWVKAYWRPAMGWLYMAMCAFDFIIFPLITIILPIFQHNFGIQMPYTEWKSLTLSNGGLIHLAFGAILGVAAFTRSQEKIAGKA</sequence>
<organism evidence="3">
    <name type="scientific">uncultured Caudovirales phage</name>
    <dbReference type="NCBI Taxonomy" id="2100421"/>
    <lineage>
        <taxon>Viruses</taxon>
        <taxon>Duplodnaviria</taxon>
        <taxon>Heunggongvirae</taxon>
        <taxon>Uroviricota</taxon>
        <taxon>Caudoviricetes</taxon>
        <taxon>Peduoviridae</taxon>
        <taxon>Maltschvirus</taxon>
        <taxon>Maltschvirus maltsch</taxon>
    </lineage>
</organism>
<gene>
    <name evidence="3" type="ORF">UFOVP395_94</name>
</gene>
<reference evidence="3" key="1">
    <citation type="submission" date="2020-04" db="EMBL/GenBank/DDBJ databases">
        <authorList>
            <person name="Chiriac C."/>
            <person name="Salcher M."/>
            <person name="Ghai R."/>
            <person name="Kavagutti S V."/>
        </authorList>
    </citation>
    <scope>NUCLEOTIDE SEQUENCE</scope>
</reference>
<feature type="transmembrane region" description="Helical" evidence="2">
    <location>
        <begin position="114"/>
        <end position="137"/>
    </location>
</feature>
<feature type="region of interest" description="Disordered" evidence="1">
    <location>
        <begin position="1"/>
        <end position="66"/>
    </location>
</feature>
<proteinExistence type="predicted"/>
<name>A0A6J5MAM8_9CAUD</name>
<evidence type="ECO:0000313" key="3">
    <source>
        <dbReference type="EMBL" id="CAB4140759.1"/>
    </source>
</evidence>
<evidence type="ECO:0008006" key="4">
    <source>
        <dbReference type="Google" id="ProtNLM"/>
    </source>
</evidence>
<keyword evidence="2" id="KW-0812">Transmembrane</keyword>
<dbReference type="EMBL" id="LR796380">
    <property type="protein sequence ID" value="CAB4140759.1"/>
    <property type="molecule type" value="Genomic_DNA"/>
</dbReference>
<keyword evidence="2" id="KW-1133">Transmembrane helix</keyword>
<protein>
    <recommendedName>
        <fullName evidence="4">Holin of 3TMs, for gene-transfer release</fullName>
    </recommendedName>
</protein>
<accession>A0A6J5MAM8</accession>
<feature type="compositionally biased region" description="Basic and acidic residues" evidence="1">
    <location>
        <begin position="1"/>
        <end position="24"/>
    </location>
</feature>
<feature type="compositionally biased region" description="Low complexity" evidence="1">
    <location>
        <begin position="37"/>
        <end position="49"/>
    </location>
</feature>
<evidence type="ECO:0000256" key="2">
    <source>
        <dbReference type="SAM" id="Phobius"/>
    </source>
</evidence>